<dbReference type="InterPro" id="IPR036691">
    <property type="entry name" value="Endo/exonu/phosph_ase_sf"/>
</dbReference>
<evidence type="ECO:0000313" key="3">
    <source>
        <dbReference type="Ensembl" id="ENSPNAP00000048729.1"/>
    </source>
</evidence>
<dbReference type="AlphaFoldDB" id="A0AAR2JET4"/>
<dbReference type="InterPro" id="IPR005135">
    <property type="entry name" value="Endo/exonuclease/phosphatase"/>
</dbReference>
<dbReference type="Gene3D" id="3.30.70.1820">
    <property type="entry name" value="L1 transposable element, RRM domain"/>
    <property type="match status" value="1"/>
</dbReference>
<accession>A0AAR2JET4</accession>
<gene>
    <name evidence="3" type="primary">KCNH6</name>
</gene>
<keyword evidence="4" id="KW-1185">Reference proteome</keyword>
<protein>
    <recommendedName>
        <fullName evidence="2">Reverse transcriptase domain-containing protein</fullName>
    </recommendedName>
</protein>
<feature type="domain" description="Reverse transcriptase" evidence="2">
    <location>
        <begin position="794"/>
        <end position="1066"/>
    </location>
</feature>
<dbReference type="SUPFAM" id="SSF56672">
    <property type="entry name" value="DNA/RNA polymerases"/>
    <property type="match status" value="1"/>
</dbReference>
<dbReference type="Ensembl" id="ENSPNAT00000073060.1">
    <property type="protein sequence ID" value="ENSPNAP00000048729.1"/>
    <property type="gene ID" value="ENSPNAG00000032346.1"/>
</dbReference>
<dbReference type="PANTHER" id="PTHR19446">
    <property type="entry name" value="REVERSE TRANSCRIPTASES"/>
    <property type="match status" value="1"/>
</dbReference>
<dbReference type="InterPro" id="IPR000477">
    <property type="entry name" value="RT_dom"/>
</dbReference>
<dbReference type="GO" id="GO:0003824">
    <property type="term" value="F:catalytic activity"/>
    <property type="evidence" value="ECO:0007669"/>
    <property type="project" value="InterPro"/>
</dbReference>
<dbReference type="Proteomes" id="UP001501920">
    <property type="component" value="Chromosome 3"/>
</dbReference>
<dbReference type="PROSITE" id="PS50878">
    <property type="entry name" value="RT_POL"/>
    <property type="match status" value="1"/>
</dbReference>
<sequence>QDNLLKCRPSIRTGEERGFKCTVQTRLRPTAQSPTATSSEPAVSAVVSSAHTRPDIATLKLELLASLRKDIAEIFKRELQETLGDVLSSIKSDLNAVKTQLATDKAAIDATVSDIKNTVGEMERALTVCSDDISEMKASIKSLTAQVNKLEDKCEDLESRSRRNNVRIVGVPEGPDTCTTSAVAVMLKDAFGLEKEPLLDRSHRTLQPKPKPGDRPRAIVCRFHYHSDCVDILRRARELRQIKVGDLTISVFPDYTAKVARARAAFNDVRRKLRDIDGVRFGLIYPARLRISHNAGSGTHLRFISWNVRGMGNPVKRSRVFAHLKRQTSDVVFLQETHLRTKDQHRLYCPWVSQVFHSNFNSKSRGVAILISKRCQFSATNIIADRDGRYLIVAGTVMQTKVLLVNVYAPNFDDVEFVNKLLSNIPCLSTHLLILGGDLNCVFNPTLDRSNPLNLTQSAMSRSFIDFMEQNGLVDPWRSRNPSTKKFSFFSPVHHSFSRIDYFLIDSALNSCVNSIDYLGIVISDHSPLLLDIQISTAKRNTSLWRFNSLLLAEREFCNFISNTVNDFLAFNQTESVSYSLLWETLKCYLRGQIISYSAFTNKNNNARINKLTSVIRNLDHLYALSPSPELLKQRIDSQAEFDRITTKEAERLLLCSRSTYYEHGDKASRLLAHQLKRQAASRLIPSIRNAHNVITTDPSEINATFKSYYSSLYKSEFPIDSTRMDNFLDGLSIPVVDVDIAKQLDSPLSLEEVLNAIKAMQSNKAPGPDGFPIEFFKTFAGALAPLLLSVFNESLEGGSLPPTLTQATIALLLKQDKDPASCGSYRPLSLLNADVKVLAKILASRLENVLPRIISEEQNGFIKGRQLFFNIRTLFNIIYSRQSDVLPEIVISLDAEKAFDRVEWEYLFAVLRKFGFGDKFISWIRLLYSSPKASVHTNDVYSDYFNLGRGTRQGCPLSPLLFAITIEPLSIALKSSSLFKGIVRNDTEHKLSLYADDLLLYLTNPTLSVPAVLSILENFGTFSGYKLNLAKSECFPINREAGGKVKMRGVEVVKVDDFKYLGSTIQSNGQCRKEVKKRVQAGWSGWRRVSGLMCDRRIAARVEGKVYKTGKMEADDPLWRPLKGAAERRRRIDLVTSIHSRATPSFHIGPANLSLRPQYWPQCPGQ</sequence>
<reference evidence="3 4" key="1">
    <citation type="submission" date="2020-10" db="EMBL/GenBank/DDBJ databases">
        <title>Pygocentrus nattereri (red-bellied piranha) genome, fPygNat1, primary haplotype.</title>
        <authorList>
            <person name="Myers G."/>
            <person name="Meyer A."/>
            <person name="Karagic N."/>
            <person name="Pippel M."/>
            <person name="Winkler S."/>
            <person name="Tracey A."/>
            <person name="Wood J."/>
            <person name="Formenti G."/>
            <person name="Howe K."/>
            <person name="Fedrigo O."/>
            <person name="Jarvis E.D."/>
        </authorList>
    </citation>
    <scope>NUCLEOTIDE SEQUENCE [LARGE SCALE GENOMIC DNA]</scope>
</reference>
<keyword evidence="1" id="KW-0175">Coiled coil</keyword>
<organism evidence="3 4">
    <name type="scientific">Pygocentrus nattereri</name>
    <name type="common">Red-bellied piranha</name>
    <dbReference type="NCBI Taxonomy" id="42514"/>
    <lineage>
        <taxon>Eukaryota</taxon>
        <taxon>Metazoa</taxon>
        <taxon>Chordata</taxon>
        <taxon>Craniata</taxon>
        <taxon>Vertebrata</taxon>
        <taxon>Euteleostomi</taxon>
        <taxon>Actinopterygii</taxon>
        <taxon>Neopterygii</taxon>
        <taxon>Teleostei</taxon>
        <taxon>Ostariophysi</taxon>
        <taxon>Characiformes</taxon>
        <taxon>Characoidei</taxon>
        <taxon>Pygocentrus</taxon>
    </lineage>
</organism>
<dbReference type="CDD" id="cd09076">
    <property type="entry name" value="L1-EN"/>
    <property type="match status" value="1"/>
</dbReference>
<dbReference type="CDD" id="cd01650">
    <property type="entry name" value="RT_nLTR_like"/>
    <property type="match status" value="1"/>
</dbReference>
<name>A0AAR2JET4_PYGNA</name>
<reference evidence="3" key="2">
    <citation type="submission" date="2025-08" db="UniProtKB">
        <authorList>
            <consortium name="Ensembl"/>
        </authorList>
    </citation>
    <scope>IDENTIFICATION</scope>
</reference>
<dbReference type="Gene3D" id="3.60.10.10">
    <property type="entry name" value="Endonuclease/exonuclease/phosphatase"/>
    <property type="match status" value="1"/>
</dbReference>
<evidence type="ECO:0000259" key="2">
    <source>
        <dbReference type="PROSITE" id="PS50878"/>
    </source>
</evidence>
<dbReference type="SUPFAM" id="SSF56219">
    <property type="entry name" value="DNase I-like"/>
    <property type="match status" value="1"/>
</dbReference>
<dbReference type="Pfam" id="PF03372">
    <property type="entry name" value="Exo_endo_phos"/>
    <property type="match status" value="1"/>
</dbReference>
<dbReference type="Pfam" id="PF00078">
    <property type="entry name" value="RVT_1"/>
    <property type="match status" value="1"/>
</dbReference>
<proteinExistence type="predicted"/>
<reference evidence="3" key="3">
    <citation type="submission" date="2025-09" db="UniProtKB">
        <authorList>
            <consortium name="Ensembl"/>
        </authorList>
    </citation>
    <scope>IDENTIFICATION</scope>
</reference>
<feature type="coiled-coil region" evidence="1">
    <location>
        <begin position="133"/>
        <end position="167"/>
    </location>
</feature>
<dbReference type="GeneTree" id="ENSGT00940000163737"/>
<dbReference type="InterPro" id="IPR043502">
    <property type="entry name" value="DNA/RNA_pol_sf"/>
</dbReference>
<evidence type="ECO:0000256" key="1">
    <source>
        <dbReference type="SAM" id="Coils"/>
    </source>
</evidence>
<evidence type="ECO:0000313" key="4">
    <source>
        <dbReference type="Proteomes" id="UP001501920"/>
    </source>
</evidence>